<keyword evidence="4" id="KW-0597">Phosphoprotein</keyword>
<dbReference type="SMART" id="SM00386">
    <property type="entry name" value="HAT"/>
    <property type="match status" value="13"/>
</dbReference>
<evidence type="ECO:0000259" key="14">
    <source>
        <dbReference type="Pfam" id="PF06424"/>
    </source>
</evidence>
<dbReference type="GO" id="GO:0016607">
    <property type="term" value="C:nuclear speck"/>
    <property type="evidence" value="ECO:0007669"/>
    <property type="project" value="UniProtKB-SubCell"/>
</dbReference>
<dbReference type="GO" id="GO:0000244">
    <property type="term" value="P:spliceosomal tri-snRNP complex assembly"/>
    <property type="evidence" value="ECO:0007669"/>
    <property type="project" value="TreeGrafter"/>
</dbReference>
<dbReference type="EMBL" id="LR023233">
    <property type="protein sequence ID" value="SVE92852.1"/>
    <property type="molecule type" value="mRNA"/>
</dbReference>
<feature type="compositionally biased region" description="Basic and acidic residues" evidence="13">
    <location>
        <begin position="49"/>
        <end position="59"/>
    </location>
</feature>
<dbReference type="FunFam" id="1.25.40.10:FF:003529">
    <property type="entry name" value="Uncharacterized protein"/>
    <property type="match status" value="1"/>
</dbReference>
<dbReference type="Pfam" id="PF06424">
    <property type="entry name" value="PRP1_N"/>
    <property type="match status" value="1"/>
</dbReference>
<evidence type="ECO:0000256" key="13">
    <source>
        <dbReference type="SAM" id="MobiDB-lite"/>
    </source>
</evidence>
<dbReference type="GO" id="GO:0071013">
    <property type="term" value="C:catalytic step 2 spliceosome"/>
    <property type="evidence" value="ECO:0007669"/>
    <property type="project" value="TreeGrafter"/>
</dbReference>
<evidence type="ECO:0000256" key="1">
    <source>
        <dbReference type="ARBA" id="ARBA00004324"/>
    </source>
</evidence>
<feature type="compositionally biased region" description="Polar residues" evidence="13">
    <location>
        <begin position="1"/>
        <end position="11"/>
    </location>
</feature>
<evidence type="ECO:0000313" key="15">
    <source>
        <dbReference type="EMBL" id="SVE92852.1"/>
    </source>
</evidence>
<evidence type="ECO:0000256" key="11">
    <source>
        <dbReference type="ARBA" id="ARBA00032140"/>
    </source>
</evidence>
<dbReference type="PANTHER" id="PTHR11246">
    <property type="entry name" value="PRE-MRNA SPLICING FACTOR"/>
    <property type="match status" value="1"/>
</dbReference>
<reference evidence="15" key="1">
    <citation type="submission" date="2018-08" db="EMBL/GenBank/DDBJ databases">
        <authorList>
            <person name="Cornetti L."/>
        </authorList>
    </citation>
    <scope>NUCLEOTIDE SEQUENCE</scope>
    <source>
        <strain evidence="15">DE-FRO-2-1</strain>
    </source>
</reference>
<dbReference type="SMART" id="SM00028">
    <property type="entry name" value="TPR"/>
    <property type="match status" value="3"/>
</dbReference>
<dbReference type="GO" id="GO:0046540">
    <property type="term" value="C:U4/U6 x U5 tri-snRNP complex"/>
    <property type="evidence" value="ECO:0007669"/>
    <property type="project" value="TreeGrafter"/>
</dbReference>
<dbReference type="InterPro" id="IPR045075">
    <property type="entry name" value="Syf1-like"/>
</dbReference>
<gene>
    <name evidence="15" type="primary">EOG090X017X</name>
</gene>
<keyword evidence="6" id="KW-0747">Spliceosome</keyword>
<dbReference type="PANTHER" id="PTHR11246:SF1">
    <property type="entry name" value="PRE-MRNA-PROCESSING FACTOR 6"/>
    <property type="match status" value="1"/>
</dbReference>
<sequence length="925" mass="104355">MAAKPPTTSIASIKRKNFLGQPAPSGYVAGVGRGATGFTTRSDIGPAREANDVPDDRHPAPSKRKKDDDEEDNEDLNDANYDEFAGYGGSLFSKDPYDKDDEEADAVYEAIDDRMDEKRREYRERRYKEEIEKYRQERPKIQQQFSDLKRGLSEVSEDDWNSIPEVGDARNRKQRLGKLREKFTPLPDSVLTRNLGGESTTAIDPKSGLASAFPGMLTPTGDLDLRKIGQARNTLMDIKLTQVSDSVSGQTVVDPKGYLTDLQSMIPTYGGDINDIKKARLLLKSVRETNPNHPPAWIASARLEEVTGKLQAARNLILSGCDICPNSEDLWLEAVRLGPDTAKKVISRAVNHLPNSVKLWIKAAELELDLKAKKRVYRKALEHIPNSVRLWKSAVELEEPEDARILLSRAVECCPTSVELWLALARLETYENARKVLNKARENIPTDRQIWITASKLEEAQGNTAMVEKIIERSINSLATNGVEIHRDHWLKEAVDAEKSGAVLTCQAIVKSIIGYGVEDEDRKHSWLEDAESFTTQAAYECARAVYSHALEAFPAKKSIWLRAAHFERQHGTRDSLENLLQKAVAHCPQAETLWLMGAKSKWLAGDVPAARSILSLAFQANPNSEEIWLAAVKLESENLEYERARKLLAKARSSAPTPRVLMKSAKLEWQLGDLNEALGQLQSAIEQFPDYPKFYMMQGQIYSLQNSVNQARDSYNTGTKKCSHSVPLWLLLSRLDDSQGQMTRARSVLEKARQKNQQNAQLWLEAIRLEWKAGLKEIASAMLAKALQECPNSGLLWSETVFMADRPQRKMRSVDALKKCEHDPQVLLAVSKLFWTERKTLKCREWFNRTVKVDPDFGDAWACFYKFELLHGTPVEQEDVKKRCIQAEPRHGDLWPAVAKKPENWRAKIEDILLMVADALPVPI</sequence>
<evidence type="ECO:0000256" key="8">
    <source>
        <dbReference type="ARBA" id="ARBA00023187"/>
    </source>
</evidence>
<comment type="subcellular location">
    <subcellularLocation>
        <location evidence="1">Nucleus speckle</location>
    </subcellularLocation>
    <subcellularLocation>
        <location evidence="2">Nucleus</location>
        <location evidence="2">Nucleoplasm</location>
    </subcellularLocation>
</comment>
<evidence type="ECO:0000256" key="6">
    <source>
        <dbReference type="ARBA" id="ARBA00022728"/>
    </source>
</evidence>
<dbReference type="AlphaFoldDB" id="A0A4Y7NI94"/>
<dbReference type="InterPro" id="IPR019734">
    <property type="entry name" value="TPR_rpt"/>
</dbReference>
<evidence type="ECO:0000256" key="3">
    <source>
        <dbReference type="ARBA" id="ARBA00020235"/>
    </source>
</evidence>
<evidence type="ECO:0000256" key="12">
    <source>
        <dbReference type="ARBA" id="ARBA00046247"/>
    </source>
</evidence>
<feature type="compositionally biased region" description="Acidic residues" evidence="13">
    <location>
        <begin position="68"/>
        <end position="81"/>
    </location>
</feature>
<feature type="region of interest" description="Disordered" evidence="13">
    <location>
        <begin position="1"/>
        <end position="105"/>
    </location>
</feature>
<evidence type="ECO:0000256" key="10">
    <source>
        <dbReference type="ARBA" id="ARBA00031070"/>
    </source>
</evidence>
<dbReference type="Pfam" id="PF14559">
    <property type="entry name" value="TPR_19"/>
    <property type="match status" value="1"/>
</dbReference>
<evidence type="ECO:0000256" key="7">
    <source>
        <dbReference type="ARBA" id="ARBA00022737"/>
    </source>
</evidence>
<keyword evidence="9" id="KW-0539">Nucleus</keyword>
<dbReference type="InterPro" id="IPR010491">
    <property type="entry name" value="PRP1_N"/>
</dbReference>
<protein>
    <recommendedName>
        <fullName evidence="3">Pre-mRNA-processing factor 6</fullName>
    </recommendedName>
    <alternativeName>
        <fullName evidence="11">PRP6 homolog</fullName>
    </alternativeName>
    <alternativeName>
        <fullName evidence="10">U5 snRNP-associated 102 kDa protein</fullName>
    </alternativeName>
</protein>
<dbReference type="Gene3D" id="1.25.40.10">
    <property type="entry name" value="Tetratricopeptide repeat domain"/>
    <property type="match status" value="4"/>
</dbReference>
<dbReference type="InterPro" id="IPR003107">
    <property type="entry name" value="HAT"/>
</dbReference>
<organism evidence="15">
    <name type="scientific">Moina brachiata</name>
    <dbReference type="NCBI Taxonomy" id="675436"/>
    <lineage>
        <taxon>Eukaryota</taxon>
        <taxon>Metazoa</taxon>
        <taxon>Ecdysozoa</taxon>
        <taxon>Arthropoda</taxon>
        <taxon>Crustacea</taxon>
        <taxon>Branchiopoda</taxon>
        <taxon>Diplostraca</taxon>
        <taxon>Cladocera</taxon>
        <taxon>Anomopoda</taxon>
        <taxon>Moinidae</taxon>
        <taxon>Moina</taxon>
    </lineage>
</organism>
<evidence type="ECO:0000256" key="4">
    <source>
        <dbReference type="ARBA" id="ARBA00022553"/>
    </source>
</evidence>
<evidence type="ECO:0000256" key="2">
    <source>
        <dbReference type="ARBA" id="ARBA00004642"/>
    </source>
</evidence>
<dbReference type="InterPro" id="IPR011990">
    <property type="entry name" value="TPR-like_helical_dom_sf"/>
</dbReference>
<keyword evidence="8" id="KW-0508">mRNA splicing</keyword>
<comment type="function">
    <text evidence="12">Involved in pre-mRNA splicing as component of the U4/U6-U5 tri-snRNP complex, one of the building blocks of the spliceosome. Enhances dihydrotestosterone-induced transactivation activity of AR, as well as dexamethasone-induced transactivation activity of NR3C1, but does not affect estrogen-induced transactivation.</text>
</comment>
<dbReference type="FunFam" id="1.25.40.10:FF:000054">
    <property type="entry name" value="Pre-mRNA processing factor 6"/>
    <property type="match status" value="1"/>
</dbReference>
<accession>A0A4Y7NI94</accession>
<dbReference type="SUPFAM" id="SSF48452">
    <property type="entry name" value="TPR-like"/>
    <property type="match status" value="4"/>
</dbReference>
<keyword evidence="5" id="KW-0507">mRNA processing</keyword>
<dbReference type="FunFam" id="1.25.40.10:FF:000649">
    <property type="entry name" value="mRNA splicing factor (Prp1/Zer1), putative"/>
    <property type="match status" value="1"/>
</dbReference>
<feature type="domain" description="PRP1 splicing factor N-terminal" evidence="14">
    <location>
        <begin position="23"/>
        <end position="172"/>
    </location>
</feature>
<dbReference type="FunFam" id="1.25.40.10:FF:000058">
    <property type="entry name" value="Pre-mRNA processing factor 6"/>
    <property type="match status" value="1"/>
</dbReference>
<proteinExistence type="evidence at transcript level"/>
<name>A0A4Y7NI94_9CRUS</name>
<evidence type="ECO:0000256" key="9">
    <source>
        <dbReference type="ARBA" id="ARBA00023242"/>
    </source>
</evidence>
<evidence type="ECO:0000256" key="5">
    <source>
        <dbReference type="ARBA" id="ARBA00022664"/>
    </source>
</evidence>
<keyword evidence="7" id="KW-0677">Repeat</keyword>